<accession>A0A392M9X8</accession>
<dbReference type="Proteomes" id="UP000265520">
    <property type="component" value="Unassembled WGS sequence"/>
</dbReference>
<sequence length="36" mass="4059">YTGILSKGSISDSCVWRKSIEIGDYVLFFQQICEGD</sequence>
<proteinExistence type="predicted"/>
<evidence type="ECO:0000313" key="1">
    <source>
        <dbReference type="EMBL" id="MCH84246.1"/>
    </source>
</evidence>
<dbReference type="EMBL" id="LXQA010006510">
    <property type="protein sequence ID" value="MCH84246.1"/>
    <property type="molecule type" value="Genomic_DNA"/>
</dbReference>
<comment type="caution">
    <text evidence="1">The sequence shown here is derived from an EMBL/GenBank/DDBJ whole genome shotgun (WGS) entry which is preliminary data.</text>
</comment>
<organism evidence="1 2">
    <name type="scientific">Trifolium medium</name>
    <dbReference type="NCBI Taxonomy" id="97028"/>
    <lineage>
        <taxon>Eukaryota</taxon>
        <taxon>Viridiplantae</taxon>
        <taxon>Streptophyta</taxon>
        <taxon>Embryophyta</taxon>
        <taxon>Tracheophyta</taxon>
        <taxon>Spermatophyta</taxon>
        <taxon>Magnoliopsida</taxon>
        <taxon>eudicotyledons</taxon>
        <taxon>Gunneridae</taxon>
        <taxon>Pentapetalae</taxon>
        <taxon>rosids</taxon>
        <taxon>fabids</taxon>
        <taxon>Fabales</taxon>
        <taxon>Fabaceae</taxon>
        <taxon>Papilionoideae</taxon>
        <taxon>50 kb inversion clade</taxon>
        <taxon>NPAAA clade</taxon>
        <taxon>Hologalegina</taxon>
        <taxon>IRL clade</taxon>
        <taxon>Trifolieae</taxon>
        <taxon>Trifolium</taxon>
    </lineage>
</organism>
<gene>
    <name evidence="1" type="ORF">A2U01_0005077</name>
</gene>
<protein>
    <submittedName>
        <fullName evidence="1">Uncharacterized protein</fullName>
    </submittedName>
</protein>
<keyword evidence="2" id="KW-1185">Reference proteome</keyword>
<reference evidence="1 2" key="1">
    <citation type="journal article" date="2018" name="Front. Plant Sci.">
        <title>Red Clover (Trifolium pratense) and Zigzag Clover (T. medium) - A Picture of Genomic Similarities and Differences.</title>
        <authorList>
            <person name="Dluhosova J."/>
            <person name="Istvanek J."/>
            <person name="Nedelnik J."/>
            <person name="Repkova J."/>
        </authorList>
    </citation>
    <scope>NUCLEOTIDE SEQUENCE [LARGE SCALE GENOMIC DNA]</scope>
    <source>
        <strain evidence="2">cv. 10/8</strain>
        <tissue evidence="1">Leaf</tissue>
    </source>
</reference>
<dbReference type="AlphaFoldDB" id="A0A392M9X8"/>
<name>A0A392M9X8_9FABA</name>
<evidence type="ECO:0000313" key="2">
    <source>
        <dbReference type="Proteomes" id="UP000265520"/>
    </source>
</evidence>
<feature type="non-terminal residue" evidence="1">
    <location>
        <position position="1"/>
    </location>
</feature>